<dbReference type="EMBL" id="CAMPGE010026455">
    <property type="protein sequence ID" value="CAI2384144.1"/>
    <property type="molecule type" value="Genomic_DNA"/>
</dbReference>
<protein>
    <submittedName>
        <fullName evidence="1">Uncharacterized protein</fullName>
    </submittedName>
</protein>
<accession>A0AAD1Y3U8</accession>
<evidence type="ECO:0000313" key="2">
    <source>
        <dbReference type="Proteomes" id="UP001295684"/>
    </source>
</evidence>
<evidence type="ECO:0000313" key="1">
    <source>
        <dbReference type="EMBL" id="CAI2384144.1"/>
    </source>
</evidence>
<dbReference type="Proteomes" id="UP001295684">
    <property type="component" value="Unassembled WGS sequence"/>
</dbReference>
<gene>
    <name evidence="1" type="ORF">ECRASSUSDP1_LOCUS25665</name>
</gene>
<keyword evidence="2" id="KW-1185">Reference proteome</keyword>
<reference evidence="1" key="1">
    <citation type="submission" date="2023-07" db="EMBL/GenBank/DDBJ databases">
        <authorList>
            <consortium name="AG Swart"/>
            <person name="Singh M."/>
            <person name="Singh A."/>
            <person name="Seah K."/>
            <person name="Emmerich C."/>
        </authorList>
    </citation>
    <scope>NUCLEOTIDE SEQUENCE</scope>
    <source>
        <strain evidence="1">DP1</strain>
    </source>
</reference>
<sequence length="112" mass="13558">MESETPVTKSFHNVYNSGGSLKYKHCYVTFTVNQEQIEEGHNEFEEKMKEFIKKNKGKILHINKHKREETMIYYRCYFAVNRKDFPEWKEYTESIITTIMKPRSMPSFIEFN</sequence>
<proteinExistence type="predicted"/>
<organism evidence="1 2">
    <name type="scientific">Euplotes crassus</name>
    <dbReference type="NCBI Taxonomy" id="5936"/>
    <lineage>
        <taxon>Eukaryota</taxon>
        <taxon>Sar</taxon>
        <taxon>Alveolata</taxon>
        <taxon>Ciliophora</taxon>
        <taxon>Intramacronucleata</taxon>
        <taxon>Spirotrichea</taxon>
        <taxon>Hypotrichia</taxon>
        <taxon>Euplotida</taxon>
        <taxon>Euplotidae</taxon>
        <taxon>Moneuplotes</taxon>
    </lineage>
</organism>
<dbReference type="AlphaFoldDB" id="A0AAD1Y3U8"/>
<comment type="caution">
    <text evidence="1">The sequence shown here is derived from an EMBL/GenBank/DDBJ whole genome shotgun (WGS) entry which is preliminary data.</text>
</comment>
<name>A0AAD1Y3U8_EUPCR</name>